<proteinExistence type="predicted"/>
<evidence type="ECO:0000313" key="2">
    <source>
        <dbReference type="EnsemblMetazoa" id="Aqu2.1.34106_001"/>
    </source>
</evidence>
<name>A0A1X7V2C2_AMPQE</name>
<protein>
    <submittedName>
        <fullName evidence="2">Uncharacterized protein</fullName>
    </submittedName>
</protein>
<dbReference type="InParanoid" id="A0A1X7V2C2"/>
<feature type="transmembrane region" description="Helical" evidence="1">
    <location>
        <begin position="24"/>
        <end position="50"/>
    </location>
</feature>
<keyword evidence="1" id="KW-0472">Membrane</keyword>
<reference evidence="2" key="1">
    <citation type="submission" date="2017-05" db="UniProtKB">
        <authorList>
            <consortium name="EnsemblMetazoa"/>
        </authorList>
    </citation>
    <scope>IDENTIFICATION</scope>
</reference>
<keyword evidence="1" id="KW-1133">Transmembrane helix</keyword>
<dbReference type="AlphaFoldDB" id="A0A1X7V2C2"/>
<accession>A0A1X7V2C2</accession>
<dbReference type="EnsemblMetazoa" id="Aqu2.1.34106_001">
    <property type="protein sequence ID" value="Aqu2.1.34106_001"/>
    <property type="gene ID" value="Aqu2.1.34106"/>
</dbReference>
<evidence type="ECO:0000256" key="1">
    <source>
        <dbReference type="SAM" id="Phobius"/>
    </source>
</evidence>
<organism evidence="2">
    <name type="scientific">Amphimedon queenslandica</name>
    <name type="common">Sponge</name>
    <dbReference type="NCBI Taxonomy" id="400682"/>
    <lineage>
        <taxon>Eukaryota</taxon>
        <taxon>Metazoa</taxon>
        <taxon>Porifera</taxon>
        <taxon>Demospongiae</taxon>
        <taxon>Heteroscleromorpha</taxon>
        <taxon>Haplosclerida</taxon>
        <taxon>Niphatidae</taxon>
        <taxon>Amphimedon</taxon>
    </lineage>
</organism>
<sequence>LYHTTGGACIVYNSMLHVHLFDGYVIISVAIVSTLSISYCLPAHLSLMIASL</sequence>
<keyword evidence="1" id="KW-0812">Transmembrane</keyword>